<dbReference type="InterPro" id="IPR011042">
    <property type="entry name" value="6-blade_b-propeller_TolB-like"/>
</dbReference>
<dbReference type="AlphaFoldDB" id="A0A9X3TVX3"/>
<feature type="region of interest" description="Disordered" evidence="1">
    <location>
        <begin position="32"/>
        <end position="53"/>
    </location>
</feature>
<evidence type="ECO:0000256" key="1">
    <source>
        <dbReference type="SAM" id="MobiDB-lite"/>
    </source>
</evidence>
<feature type="compositionally biased region" description="Polar residues" evidence="1">
    <location>
        <begin position="39"/>
        <end position="53"/>
    </location>
</feature>
<dbReference type="RefSeq" id="WP_274942342.1">
    <property type="nucleotide sequence ID" value="NZ_JANWOI010000001.1"/>
</dbReference>
<name>A0A9X3TVX3_9PROT</name>
<dbReference type="SUPFAM" id="SSF101898">
    <property type="entry name" value="NHL repeat"/>
    <property type="match status" value="1"/>
</dbReference>
<organism evidence="2 3">
    <name type="scientific">Govanella unica</name>
    <dbReference type="NCBI Taxonomy" id="2975056"/>
    <lineage>
        <taxon>Bacteria</taxon>
        <taxon>Pseudomonadati</taxon>
        <taxon>Pseudomonadota</taxon>
        <taxon>Alphaproteobacteria</taxon>
        <taxon>Emcibacterales</taxon>
        <taxon>Govanellaceae</taxon>
        <taxon>Govanella</taxon>
    </lineage>
</organism>
<keyword evidence="3" id="KW-1185">Reference proteome</keyword>
<accession>A0A9X3TVX3</accession>
<sequence length="958" mass="100330">MATISSFSLIQLDSSLLTAHYQAQQATRGVGSLPAGSVSKLNSKPPTAQTPWNQLEDKTPLERRITALKTTQNFINSNSSNAKLAGDNKDAKALFTLYEALVKLKDIADYASDKNRTDTVRSTLDILMQKGLSQIKDFMQTTDLNLLDLVYGSKSNKVQTQIGVGKNASKFIGRSLLTSSKEAAISGVSPSDRFTVTISKSGETRDFDIDLSEISGPISLQAIADLVNSKIEAETTTNALGETVSKYTTRFNVEKIDNTHYSLALSGLTGEKVSLTAAVAEPSLFVVGTSKANDKAVTTGTLTRLDGLDNSDPTRGFRDSIAGQGTTLLEVNDKTAATDPLNGRTNATIEKIRQSVTDLYKELDIETNKTDSSRPNTETTASAVAVDSEGHVFVIGNSAGDFGHEVNRSDGSDVYLTKYDAAGNVVWQHLLGANGTASGYGITIDSNDNVIIAGSVNGTLTGNELFKGTDSFVTKFSNSGDQLWTKQIDSYADDSAFAVAVDADNNVYITGQTKGAFTSGLTPGGSNDMYVAKLSGSKGNILAASQFGTADSEVGKAIAVTDDGNILVASEENGRAIVRKLDSTDLTTVLWEKDLGSLGSGSISGIAVEGTNIYLAGSTTNSSFGGGTVTNPQSGASDGFVLRLDDGGTDASVAWTNFVGTSGSDYITGIAASGGQVYVSGRTSGQMGAESKTGSTDAFAGKIDGMTGSTAWIEQMGGLTGANGATGIAISSNGSSVLSKLGLGPGSVQVTEDRTLMAQTTLRAGDYFYLSVNGGQQQKIVIREGDTFERLASRINTASFRNIKAETVIGGPEGRRLKISAINGGEIKIMSGSGDKDALKSLGIEPTTIISTDKLYNLNTGKNGKAADLDLGGLFGLNFEAGLTTSTMNGSKYLAGKLADAIAQMQRAYRSLYHDPTIEALKNNAKKTSGTVPAHLQKQLANYKDGLSRLMSSGGMNI</sequence>
<dbReference type="Proteomes" id="UP001141619">
    <property type="component" value="Unassembled WGS sequence"/>
</dbReference>
<dbReference type="InterPro" id="IPR052918">
    <property type="entry name" value="Motility_Chemotaxis_Reg"/>
</dbReference>
<evidence type="ECO:0008006" key="4">
    <source>
        <dbReference type="Google" id="ProtNLM"/>
    </source>
</evidence>
<comment type="caution">
    <text evidence="2">The sequence shown here is derived from an EMBL/GenBank/DDBJ whole genome shotgun (WGS) entry which is preliminary data.</text>
</comment>
<gene>
    <name evidence="2" type="ORF">NYP16_01520</name>
</gene>
<dbReference type="PANTHER" id="PTHR35580:SF1">
    <property type="entry name" value="PHYTASE-LIKE DOMAIN-CONTAINING PROTEIN"/>
    <property type="match status" value="1"/>
</dbReference>
<protein>
    <recommendedName>
        <fullName evidence="4">Regulatory protein FlaEY</fullName>
    </recommendedName>
</protein>
<reference evidence="2" key="2">
    <citation type="journal article" date="2023" name="Syst. Appl. Microbiol.">
        <title>Govania unica gen. nov., sp. nov., a rare biosphere bacterium that represents a novel family in the class Alphaproteobacteria.</title>
        <authorList>
            <person name="Vandamme P."/>
            <person name="Peeters C."/>
            <person name="Hettiarachchi A."/>
            <person name="Cnockaert M."/>
            <person name="Carlier A."/>
        </authorList>
    </citation>
    <scope>NUCLEOTIDE SEQUENCE</scope>
    <source>
        <strain evidence="2">LMG 31809</strain>
    </source>
</reference>
<dbReference type="Gene3D" id="2.120.10.30">
    <property type="entry name" value="TolB, C-terminal domain"/>
    <property type="match status" value="1"/>
</dbReference>
<dbReference type="EMBL" id="JANWOI010000001">
    <property type="protein sequence ID" value="MDA5192638.1"/>
    <property type="molecule type" value="Genomic_DNA"/>
</dbReference>
<evidence type="ECO:0000313" key="2">
    <source>
        <dbReference type="EMBL" id="MDA5192638.1"/>
    </source>
</evidence>
<dbReference type="PANTHER" id="PTHR35580">
    <property type="entry name" value="CELL SURFACE GLYCOPROTEIN (S-LAYER PROTEIN)-LIKE PROTEIN"/>
    <property type="match status" value="1"/>
</dbReference>
<reference evidence="2" key="1">
    <citation type="submission" date="2022-08" db="EMBL/GenBank/DDBJ databases">
        <authorList>
            <person name="Vandamme P."/>
            <person name="Hettiarachchi A."/>
            <person name="Peeters C."/>
            <person name="Cnockaert M."/>
            <person name="Carlier A."/>
        </authorList>
    </citation>
    <scope>NUCLEOTIDE SEQUENCE</scope>
    <source>
        <strain evidence="2">LMG 31809</strain>
    </source>
</reference>
<dbReference type="SUPFAM" id="SSF63829">
    <property type="entry name" value="Calcium-dependent phosphotriesterase"/>
    <property type="match status" value="1"/>
</dbReference>
<evidence type="ECO:0000313" key="3">
    <source>
        <dbReference type="Proteomes" id="UP001141619"/>
    </source>
</evidence>
<proteinExistence type="predicted"/>